<gene>
    <name evidence="1" type="ordered locus">Os09g0128751</name>
    <name evidence="1" type="ORF">OSNPB_090128751</name>
</gene>
<dbReference type="PaxDb" id="39947-A0A0P0XIZ5"/>
<evidence type="ECO:0000313" key="2">
    <source>
        <dbReference type="Proteomes" id="UP000059680"/>
    </source>
</evidence>
<dbReference type="Proteomes" id="UP000059680">
    <property type="component" value="Chromosome 9"/>
</dbReference>
<sequence length="72" mass="8389">MEWQGKNYLRVELREASRCGEWRVAARAAGRRDSVGRRRVDDGASAVARSLSWLWRLDGLIRFWDVLLGQWA</sequence>
<protein>
    <submittedName>
        <fullName evidence="1">Os09g0128751 protein</fullName>
    </submittedName>
</protein>
<organism evidence="1 2">
    <name type="scientific">Oryza sativa subsp. japonica</name>
    <name type="common">Rice</name>
    <dbReference type="NCBI Taxonomy" id="39947"/>
    <lineage>
        <taxon>Eukaryota</taxon>
        <taxon>Viridiplantae</taxon>
        <taxon>Streptophyta</taxon>
        <taxon>Embryophyta</taxon>
        <taxon>Tracheophyta</taxon>
        <taxon>Spermatophyta</taxon>
        <taxon>Magnoliopsida</taxon>
        <taxon>Liliopsida</taxon>
        <taxon>Poales</taxon>
        <taxon>Poaceae</taxon>
        <taxon>BOP clade</taxon>
        <taxon>Oryzoideae</taxon>
        <taxon>Oryzeae</taxon>
        <taxon>Oryzinae</taxon>
        <taxon>Oryza</taxon>
        <taxon>Oryza sativa</taxon>
    </lineage>
</organism>
<keyword evidence="2" id="KW-1185">Reference proteome</keyword>
<reference evidence="1 2" key="3">
    <citation type="journal article" date="2013" name="Rice">
        <title>Improvement of the Oryza sativa Nipponbare reference genome using next generation sequence and optical map data.</title>
        <authorList>
            <person name="Kawahara Y."/>
            <person name="de la Bastide M."/>
            <person name="Hamilton J.P."/>
            <person name="Kanamori H."/>
            <person name="McCombie W.R."/>
            <person name="Ouyang S."/>
            <person name="Schwartz D.C."/>
            <person name="Tanaka T."/>
            <person name="Wu J."/>
            <person name="Zhou S."/>
            <person name="Childs K.L."/>
            <person name="Davidson R.M."/>
            <person name="Lin H."/>
            <person name="Quesada-Ocampo L."/>
            <person name="Vaillancourt B."/>
            <person name="Sakai H."/>
            <person name="Lee S.S."/>
            <person name="Kim J."/>
            <person name="Numa H."/>
            <person name="Itoh T."/>
            <person name="Buell C.R."/>
            <person name="Matsumoto T."/>
        </authorList>
    </citation>
    <scope>NUCLEOTIDE SEQUENCE [LARGE SCALE GENOMIC DNA]</scope>
    <source>
        <strain evidence="2">cv. Nipponbare</strain>
    </source>
</reference>
<dbReference type="AlphaFoldDB" id="A0A0P0XIZ5"/>
<name>A0A0P0XIZ5_ORYSJ</name>
<accession>A0A0P0XIZ5</accession>
<proteinExistence type="predicted"/>
<dbReference type="InParanoid" id="A0A0P0XIZ5"/>
<evidence type="ECO:0000313" key="1">
    <source>
        <dbReference type="EMBL" id="BAT06925.1"/>
    </source>
</evidence>
<dbReference type="EMBL" id="AP014965">
    <property type="protein sequence ID" value="BAT06925.1"/>
    <property type="molecule type" value="Genomic_DNA"/>
</dbReference>
<reference evidence="1 2" key="2">
    <citation type="journal article" date="2013" name="Plant Cell Physiol.">
        <title>Rice Annotation Project Database (RAP-DB): an integrative and interactive database for rice genomics.</title>
        <authorList>
            <person name="Sakai H."/>
            <person name="Lee S.S."/>
            <person name="Tanaka T."/>
            <person name="Numa H."/>
            <person name="Kim J."/>
            <person name="Kawahara Y."/>
            <person name="Wakimoto H."/>
            <person name="Yang C.C."/>
            <person name="Iwamoto M."/>
            <person name="Abe T."/>
            <person name="Yamada Y."/>
            <person name="Muto A."/>
            <person name="Inokuchi H."/>
            <person name="Ikemura T."/>
            <person name="Matsumoto T."/>
            <person name="Sasaki T."/>
            <person name="Itoh T."/>
        </authorList>
    </citation>
    <scope>NUCLEOTIDE SEQUENCE [LARGE SCALE GENOMIC DNA]</scope>
    <source>
        <strain evidence="2">cv. Nipponbare</strain>
    </source>
</reference>
<reference evidence="2" key="1">
    <citation type="journal article" date="2005" name="Nature">
        <title>The map-based sequence of the rice genome.</title>
        <authorList>
            <consortium name="International rice genome sequencing project (IRGSP)"/>
            <person name="Matsumoto T."/>
            <person name="Wu J."/>
            <person name="Kanamori H."/>
            <person name="Katayose Y."/>
            <person name="Fujisawa M."/>
            <person name="Namiki N."/>
            <person name="Mizuno H."/>
            <person name="Yamamoto K."/>
            <person name="Antonio B.A."/>
            <person name="Baba T."/>
            <person name="Sakata K."/>
            <person name="Nagamura Y."/>
            <person name="Aoki H."/>
            <person name="Arikawa K."/>
            <person name="Arita K."/>
            <person name="Bito T."/>
            <person name="Chiden Y."/>
            <person name="Fujitsuka N."/>
            <person name="Fukunaka R."/>
            <person name="Hamada M."/>
            <person name="Harada C."/>
            <person name="Hayashi A."/>
            <person name="Hijishita S."/>
            <person name="Honda M."/>
            <person name="Hosokawa S."/>
            <person name="Ichikawa Y."/>
            <person name="Idonuma A."/>
            <person name="Iijima M."/>
            <person name="Ikeda M."/>
            <person name="Ikeno M."/>
            <person name="Ito K."/>
            <person name="Ito S."/>
            <person name="Ito T."/>
            <person name="Ito Y."/>
            <person name="Ito Y."/>
            <person name="Iwabuchi A."/>
            <person name="Kamiya K."/>
            <person name="Karasawa W."/>
            <person name="Kurita K."/>
            <person name="Katagiri S."/>
            <person name="Kikuta A."/>
            <person name="Kobayashi H."/>
            <person name="Kobayashi N."/>
            <person name="Machita K."/>
            <person name="Maehara T."/>
            <person name="Masukawa M."/>
            <person name="Mizubayashi T."/>
            <person name="Mukai Y."/>
            <person name="Nagasaki H."/>
            <person name="Nagata Y."/>
            <person name="Naito S."/>
            <person name="Nakashima M."/>
            <person name="Nakama Y."/>
            <person name="Nakamichi Y."/>
            <person name="Nakamura M."/>
            <person name="Meguro A."/>
            <person name="Negishi M."/>
            <person name="Ohta I."/>
            <person name="Ohta T."/>
            <person name="Okamoto M."/>
            <person name="Ono N."/>
            <person name="Saji S."/>
            <person name="Sakaguchi M."/>
            <person name="Sakai K."/>
            <person name="Shibata M."/>
            <person name="Shimokawa T."/>
            <person name="Song J."/>
            <person name="Takazaki Y."/>
            <person name="Terasawa K."/>
            <person name="Tsugane M."/>
            <person name="Tsuji K."/>
            <person name="Ueda S."/>
            <person name="Waki K."/>
            <person name="Yamagata H."/>
            <person name="Yamamoto M."/>
            <person name="Yamamoto S."/>
            <person name="Yamane H."/>
            <person name="Yoshiki S."/>
            <person name="Yoshihara R."/>
            <person name="Yukawa K."/>
            <person name="Zhong H."/>
            <person name="Yano M."/>
            <person name="Yuan Q."/>
            <person name="Ouyang S."/>
            <person name="Liu J."/>
            <person name="Jones K.M."/>
            <person name="Gansberger K."/>
            <person name="Moffat K."/>
            <person name="Hill J."/>
            <person name="Bera J."/>
            <person name="Fadrosh D."/>
            <person name="Jin S."/>
            <person name="Johri S."/>
            <person name="Kim M."/>
            <person name="Overton L."/>
            <person name="Reardon M."/>
            <person name="Tsitrin T."/>
            <person name="Vuong H."/>
            <person name="Weaver B."/>
            <person name="Ciecko A."/>
            <person name="Tallon L."/>
            <person name="Jackson J."/>
            <person name="Pai G."/>
            <person name="Aken S.V."/>
            <person name="Utterback T."/>
            <person name="Reidmuller S."/>
            <person name="Feldblyum T."/>
            <person name="Hsiao J."/>
            <person name="Zismann V."/>
            <person name="Iobst S."/>
            <person name="de Vazeille A.R."/>
            <person name="Buell C.R."/>
            <person name="Ying K."/>
            <person name="Li Y."/>
            <person name="Lu T."/>
            <person name="Huang Y."/>
            <person name="Zhao Q."/>
            <person name="Feng Q."/>
            <person name="Zhang L."/>
            <person name="Zhu J."/>
            <person name="Weng Q."/>
            <person name="Mu J."/>
            <person name="Lu Y."/>
            <person name="Fan D."/>
            <person name="Liu Y."/>
            <person name="Guan J."/>
            <person name="Zhang Y."/>
            <person name="Yu S."/>
            <person name="Liu X."/>
            <person name="Zhang Y."/>
            <person name="Hong G."/>
            <person name="Han B."/>
            <person name="Choisne N."/>
            <person name="Demange N."/>
            <person name="Orjeda G."/>
            <person name="Samain S."/>
            <person name="Cattolico L."/>
            <person name="Pelletier E."/>
            <person name="Couloux A."/>
            <person name="Segurens B."/>
            <person name="Wincker P."/>
            <person name="D'Hont A."/>
            <person name="Scarpelli C."/>
            <person name="Weissenbach J."/>
            <person name="Salanoubat M."/>
            <person name="Quetier F."/>
            <person name="Yu Y."/>
            <person name="Kim H.R."/>
            <person name="Rambo T."/>
            <person name="Currie J."/>
            <person name="Collura K."/>
            <person name="Luo M."/>
            <person name="Yang T."/>
            <person name="Ammiraju J.S.S."/>
            <person name="Engler F."/>
            <person name="Soderlund C."/>
            <person name="Wing R.A."/>
            <person name="Palmer L.E."/>
            <person name="de la Bastide M."/>
            <person name="Spiegel L."/>
            <person name="Nascimento L."/>
            <person name="Zutavern T."/>
            <person name="O'Shaughnessy A."/>
            <person name="Dike S."/>
            <person name="Dedhia N."/>
            <person name="Preston R."/>
            <person name="Balija V."/>
            <person name="McCombie W.R."/>
            <person name="Chow T."/>
            <person name="Chen H."/>
            <person name="Chung M."/>
            <person name="Chen C."/>
            <person name="Shaw J."/>
            <person name="Wu H."/>
            <person name="Hsiao K."/>
            <person name="Chao Y."/>
            <person name="Chu M."/>
            <person name="Cheng C."/>
            <person name="Hour A."/>
            <person name="Lee P."/>
            <person name="Lin S."/>
            <person name="Lin Y."/>
            <person name="Liou J."/>
            <person name="Liu S."/>
            <person name="Hsing Y."/>
            <person name="Raghuvanshi S."/>
            <person name="Mohanty A."/>
            <person name="Bharti A.K."/>
            <person name="Gaur A."/>
            <person name="Gupta V."/>
            <person name="Kumar D."/>
            <person name="Ravi V."/>
            <person name="Vij S."/>
            <person name="Kapur A."/>
            <person name="Khurana P."/>
            <person name="Khurana P."/>
            <person name="Khurana J.P."/>
            <person name="Tyagi A.K."/>
            <person name="Gaikwad K."/>
            <person name="Singh A."/>
            <person name="Dalal V."/>
            <person name="Srivastava S."/>
            <person name="Dixit A."/>
            <person name="Pal A.K."/>
            <person name="Ghazi I.A."/>
            <person name="Yadav M."/>
            <person name="Pandit A."/>
            <person name="Bhargava A."/>
            <person name="Sureshbabu K."/>
            <person name="Batra K."/>
            <person name="Sharma T.R."/>
            <person name="Mohapatra T."/>
            <person name="Singh N.K."/>
            <person name="Messing J."/>
            <person name="Nelson A.B."/>
            <person name="Fuks G."/>
            <person name="Kavchok S."/>
            <person name="Keizer G."/>
            <person name="Linton E."/>
            <person name="Llaca V."/>
            <person name="Song R."/>
            <person name="Tanyolac B."/>
            <person name="Young S."/>
            <person name="Ho-Il K."/>
            <person name="Hahn J.H."/>
            <person name="Sangsakoo G."/>
            <person name="Vanavichit A."/>
            <person name="de Mattos Luiz.A.T."/>
            <person name="Zimmer P.D."/>
            <person name="Malone G."/>
            <person name="Dellagostin O."/>
            <person name="de Oliveira A.C."/>
            <person name="Bevan M."/>
            <person name="Bancroft I."/>
            <person name="Minx P."/>
            <person name="Cordum H."/>
            <person name="Wilson R."/>
            <person name="Cheng Z."/>
            <person name="Jin W."/>
            <person name="Jiang J."/>
            <person name="Leong S.A."/>
            <person name="Iwama H."/>
            <person name="Gojobori T."/>
            <person name="Itoh T."/>
            <person name="Niimura Y."/>
            <person name="Fujii Y."/>
            <person name="Habara T."/>
            <person name="Sakai H."/>
            <person name="Sato Y."/>
            <person name="Wilson G."/>
            <person name="Kumar K."/>
            <person name="McCouch S."/>
            <person name="Juretic N."/>
            <person name="Hoen D."/>
            <person name="Wright S."/>
            <person name="Bruskiewich R."/>
            <person name="Bureau T."/>
            <person name="Miyao A."/>
            <person name="Hirochika H."/>
            <person name="Nishikawa T."/>
            <person name="Kadowaki K."/>
            <person name="Sugiura M."/>
            <person name="Burr B."/>
            <person name="Sasaki T."/>
        </authorList>
    </citation>
    <scope>NUCLEOTIDE SEQUENCE [LARGE SCALE GENOMIC DNA]</scope>
    <source>
        <strain evidence="2">cv. Nipponbare</strain>
    </source>
</reference>